<keyword evidence="6" id="KW-1185">Reference proteome</keyword>
<dbReference type="GO" id="GO:0004329">
    <property type="term" value="F:formate-tetrahydrofolate ligase activity"/>
    <property type="evidence" value="ECO:0007669"/>
    <property type="project" value="InterPro"/>
</dbReference>
<dbReference type="Gene3D" id="3.10.410.10">
    <property type="entry name" value="Formyltetrahydrofolate synthetase, domain 3"/>
    <property type="match status" value="1"/>
</dbReference>
<evidence type="ECO:0000256" key="1">
    <source>
        <dbReference type="ARBA" id="ARBA00022563"/>
    </source>
</evidence>
<gene>
    <name evidence="5" type="ORF">KT99_07948</name>
</gene>
<dbReference type="InterPro" id="IPR000559">
    <property type="entry name" value="Formate_THF_ligase"/>
</dbReference>
<dbReference type="EMBL" id="ABIC01000016">
    <property type="protein sequence ID" value="EDQ00777.1"/>
    <property type="molecule type" value="Genomic_DNA"/>
</dbReference>
<organism evidence="5 6">
    <name type="scientific">Shewanella benthica KT99</name>
    <dbReference type="NCBI Taxonomy" id="314608"/>
    <lineage>
        <taxon>Bacteria</taxon>
        <taxon>Pseudomonadati</taxon>
        <taxon>Pseudomonadota</taxon>
        <taxon>Gammaproteobacteria</taxon>
        <taxon>Alteromonadales</taxon>
        <taxon>Shewanellaceae</taxon>
        <taxon>Shewanella</taxon>
    </lineage>
</organism>
<evidence type="ECO:0000256" key="3">
    <source>
        <dbReference type="ARBA" id="ARBA00022741"/>
    </source>
</evidence>
<dbReference type="GO" id="GO:0005524">
    <property type="term" value="F:ATP binding"/>
    <property type="evidence" value="ECO:0007669"/>
    <property type="project" value="UniProtKB-KW"/>
</dbReference>
<dbReference type="STRING" id="314608.KT99_07948"/>
<keyword evidence="2 5" id="KW-0436">Ligase</keyword>
<keyword evidence="1" id="KW-0554">One-carbon metabolism</keyword>
<dbReference type="SUPFAM" id="SSF52540">
    <property type="entry name" value="P-loop containing nucleoside triphosphate hydrolases"/>
    <property type="match status" value="1"/>
</dbReference>
<dbReference type="GO" id="GO:0006730">
    <property type="term" value="P:one-carbon metabolic process"/>
    <property type="evidence" value="ECO:0007669"/>
    <property type="project" value="UniProtKB-KW"/>
</dbReference>
<dbReference type="Proteomes" id="UP000005839">
    <property type="component" value="Unassembled WGS sequence"/>
</dbReference>
<protein>
    <submittedName>
        <fullName evidence="5">Formate--tetrahydrofolate ligase</fullName>
    </submittedName>
</protein>
<keyword evidence="4" id="KW-0067">ATP-binding</keyword>
<keyword evidence="3" id="KW-0547">Nucleotide-binding</keyword>
<dbReference type="AlphaFoldDB" id="A9D9G4"/>
<comment type="caution">
    <text evidence="5">The sequence shown here is derived from an EMBL/GenBank/DDBJ whole genome shotgun (WGS) entry which is preliminary data.</text>
</comment>
<name>A9D9G4_9GAMM</name>
<proteinExistence type="predicted"/>
<reference evidence="5 6" key="1">
    <citation type="submission" date="2007-10" db="EMBL/GenBank/DDBJ databases">
        <authorList>
            <person name="Yayanos A."/>
            <person name="Ferriera S."/>
            <person name="Johnson J."/>
            <person name="Kravitz S."/>
            <person name="Halpern A."/>
            <person name="Remington K."/>
            <person name="Beeson K."/>
            <person name="Tran B."/>
            <person name="Rogers Y.-H."/>
            <person name="Friedman R."/>
            <person name="Venter J.C."/>
        </authorList>
    </citation>
    <scope>NUCLEOTIDE SEQUENCE [LARGE SCALE GENOMIC DNA]</scope>
    <source>
        <strain evidence="5 6">KT99</strain>
    </source>
</reference>
<evidence type="ECO:0000256" key="2">
    <source>
        <dbReference type="ARBA" id="ARBA00022598"/>
    </source>
</evidence>
<accession>A9D9G4</accession>
<sequence length="72" mass="7555">MEAKLMTIAEAGYGAKGIPTDFELPITQFKINAGAGFITALVGKVMTMPGLGVKPGYLNIDINEQDEIVGLA</sequence>
<evidence type="ECO:0000313" key="6">
    <source>
        <dbReference type="Proteomes" id="UP000005839"/>
    </source>
</evidence>
<evidence type="ECO:0000256" key="4">
    <source>
        <dbReference type="ARBA" id="ARBA00022840"/>
    </source>
</evidence>
<dbReference type="Pfam" id="PF01268">
    <property type="entry name" value="FTHFS"/>
    <property type="match status" value="1"/>
</dbReference>
<evidence type="ECO:0000313" key="5">
    <source>
        <dbReference type="EMBL" id="EDQ00777.1"/>
    </source>
</evidence>
<dbReference type="InterPro" id="IPR027417">
    <property type="entry name" value="P-loop_NTPase"/>
</dbReference>